<organism evidence="1 2">
    <name type="scientific">Glycomyces niveus</name>
    <dbReference type="NCBI Taxonomy" id="2820287"/>
    <lineage>
        <taxon>Bacteria</taxon>
        <taxon>Bacillati</taxon>
        <taxon>Actinomycetota</taxon>
        <taxon>Actinomycetes</taxon>
        <taxon>Glycomycetales</taxon>
        <taxon>Glycomycetaceae</taxon>
        <taxon>Glycomyces</taxon>
    </lineage>
</organism>
<keyword evidence="2" id="KW-1185">Reference proteome</keyword>
<evidence type="ECO:0000313" key="1">
    <source>
        <dbReference type="EMBL" id="MBO3735204.1"/>
    </source>
</evidence>
<name>A0ABS3U8V0_9ACTN</name>
<dbReference type="RefSeq" id="WP_208498828.1">
    <property type="nucleotide sequence ID" value="NZ_JAGFNP010000013.1"/>
</dbReference>
<evidence type="ECO:0000313" key="2">
    <source>
        <dbReference type="Proteomes" id="UP000681341"/>
    </source>
</evidence>
<gene>
    <name evidence="1" type="ORF">J5V16_20430</name>
</gene>
<comment type="caution">
    <text evidence="1">The sequence shown here is derived from an EMBL/GenBank/DDBJ whole genome shotgun (WGS) entry which is preliminary data.</text>
</comment>
<protein>
    <submittedName>
        <fullName evidence="1">Uncharacterized protein</fullName>
    </submittedName>
</protein>
<dbReference type="Proteomes" id="UP000681341">
    <property type="component" value="Unassembled WGS sequence"/>
</dbReference>
<proteinExistence type="predicted"/>
<sequence length="84" mass="8714">MANIDEFSSAIAAGGEGVEQARAAIEAAKATGEELIGQFQVLGVEDKVGQAQAIKEGLEQVQGMLQAAKDSLENLQNQTQALKG</sequence>
<dbReference type="EMBL" id="JAGFNP010000013">
    <property type="protein sequence ID" value="MBO3735204.1"/>
    <property type="molecule type" value="Genomic_DNA"/>
</dbReference>
<accession>A0ABS3U8V0</accession>
<reference evidence="1 2" key="1">
    <citation type="submission" date="2021-03" db="EMBL/GenBank/DDBJ databases">
        <title>Glycomyces sp. nov., a novel actinomycete isolated from soil.</title>
        <authorList>
            <person name="Yang X."/>
            <person name="Xu X."/>
        </authorList>
    </citation>
    <scope>NUCLEOTIDE SEQUENCE [LARGE SCALE GENOMIC DNA]</scope>
    <source>
        <strain evidence="1 2">NEAU-S30</strain>
    </source>
</reference>